<reference evidence="1" key="2">
    <citation type="submission" date="2025-09" db="UniProtKB">
        <authorList>
            <consortium name="Ensembl"/>
        </authorList>
    </citation>
    <scope>IDENTIFICATION</scope>
</reference>
<organism evidence="1 2">
    <name type="scientific">Varanus komodoensis</name>
    <name type="common">Komodo dragon</name>
    <dbReference type="NCBI Taxonomy" id="61221"/>
    <lineage>
        <taxon>Eukaryota</taxon>
        <taxon>Metazoa</taxon>
        <taxon>Chordata</taxon>
        <taxon>Craniata</taxon>
        <taxon>Vertebrata</taxon>
        <taxon>Euteleostomi</taxon>
        <taxon>Lepidosauria</taxon>
        <taxon>Squamata</taxon>
        <taxon>Bifurcata</taxon>
        <taxon>Unidentata</taxon>
        <taxon>Episquamata</taxon>
        <taxon>Toxicofera</taxon>
        <taxon>Anguimorpha</taxon>
        <taxon>Paleoanguimorpha</taxon>
        <taxon>Varanoidea</taxon>
        <taxon>Varanidae</taxon>
        <taxon>Varanus</taxon>
    </lineage>
</organism>
<dbReference type="AlphaFoldDB" id="A0A8D2IV79"/>
<keyword evidence="2" id="KW-1185">Reference proteome</keyword>
<dbReference type="Proteomes" id="UP000694545">
    <property type="component" value="Unplaced"/>
</dbReference>
<sequence length="79" mass="8497">MMATHLSRANLVYEKYYCQADSGNFGRVLASDTALTPTASVTPSSHLILCCPLLLLPSIVPSIRLFSSESFFSLGGQSI</sequence>
<dbReference type="Ensembl" id="ENSVKKT00000003099.1">
    <property type="protein sequence ID" value="ENSVKKP00000003014.1"/>
    <property type="gene ID" value="ENSVKKG00000002340.1"/>
</dbReference>
<protein>
    <submittedName>
        <fullName evidence="1">Uncharacterized protein</fullName>
    </submittedName>
</protein>
<name>A0A8D2IV79_VARKO</name>
<evidence type="ECO:0000313" key="2">
    <source>
        <dbReference type="Proteomes" id="UP000694545"/>
    </source>
</evidence>
<reference evidence="1" key="1">
    <citation type="submission" date="2025-08" db="UniProtKB">
        <authorList>
            <consortium name="Ensembl"/>
        </authorList>
    </citation>
    <scope>IDENTIFICATION</scope>
</reference>
<accession>A0A8D2IV79</accession>
<evidence type="ECO:0000313" key="1">
    <source>
        <dbReference type="Ensembl" id="ENSVKKP00000003014.1"/>
    </source>
</evidence>
<proteinExistence type="predicted"/>